<keyword evidence="4" id="KW-0735">Signal-anchor</keyword>
<feature type="domain" description="Exostosin GT47" evidence="6">
    <location>
        <begin position="53"/>
        <end position="348"/>
    </location>
</feature>
<dbReference type="GO" id="GO:0000139">
    <property type="term" value="C:Golgi membrane"/>
    <property type="evidence" value="ECO:0007669"/>
    <property type="project" value="UniProtKB-SubCell"/>
</dbReference>
<dbReference type="GO" id="GO:0009834">
    <property type="term" value="P:plant-type secondary cell wall biogenesis"/>
    <property type="evidence" value="ECO:0007669"/>
    <property type="project" value="TreeGrafter"/>
</dbReference>
<dbReference type="AlphaFoldDB" id="R7W0W9"/>
<keyword evidence="4" id="KW-0812">Transmembrane</keyword>
<keyword evidence="3" id="KW-0328">Glycosyltransferase</keyword>
<dbReference type="EnsemblPlants" id="EMT03544">
    <property type="protein sequence ID" value="EMT03544"/>
    <property type="gene ID" value="F775_07051"/>
</dbReference>
<reference evidence="7" key="1">
    <citation type="submission" date="2015-06" db="UniProtKB">
        <authorList>
            <consortium name="EnsemblPlants"/>
        </authorList>
    </citation>
    <scope>IDENTIFICATION</scope>
</reference>
<protein>
    <submittedName>
        <fullName evidence="7">Exostosin-1</fullName>
    </submittedName>
</protein>
<evidence type="ECO:0000256" key="5">
    <source>
        <dbReference type="ARBA" id="ARBA00023034"/>
    </source>
</evidence>
<dbReference type="InterPro" id="IPR040911">
    <property type="entry name" value="Exostosin_GT47"/>
</dbReference>
<dbReference type="ExpressionAtlas" id="R7W0W9">
    <property type="expression patterns" value="baseline"/>
</dbReference>
<name>R7W0W9_AEGTA</name>
<comment type="subcellular location">
    <subcellularLocation>
        <location evidence="1">Golgi apparatus membrane</location>
        <topology evidence="1">Single-pass type II membrane protein</topology>
    </subcellularLocation>
</comment>
<evidence type="ECO:0000259" key="6">
    <source>
        <dbReference type="Pfam" id="PF03016"/>
    </source>
</evidence>
<evidence type="ECO:0000256" key="4">
    <source>
        <dbReference type="ARBA" id="ARBA00022968"/>
    </source>
</evidence>
<dbReference type="GO" id="GO:0016757">
    <property type="term" value="F:glycosyltransferase activity"/>
    <property type="evidence" value="ECO:0007669"/>
    <property type="project" value="UniProtKB-KW"/>
</dbReference>
<keyword evidence="5" id="KW-0333">Golgi apparatus</keyword>
<accession>R7W0W9</accession>
<organism evidence="7">
    <name type="scientific">Aegilops tauschii</name>
    <name type="common">Tausch's goatgrass</name>
    <name type="synonym">Aegilops squarrosa</name>
    <dbReference type="NCBI Taxonomy" id="37682"/>
    <lineage>
        <taxon>Eukaryota</taxon>
        <taxon>Viridiplantae</taxon>
        <taxon>Streptophyta</taxon>
        <taxon>Embryophyta</taxon>
        <taxon>Tracheophyta</taxon>
        <taxon>Spermatophyta</taxon>
        <taxon>Magnoliopsida</taxon>
        <taxon>Liliopsida</taxon>
        <taxon>Poales</taxon>
        <taxon>Poaceae</taxon>
        <taxon>BOP clade</taxon>
        <taxon>Pooideae</taxon>
        <taxon>Triticodae</taxon>
        <taxon>Triticeae</taxon>
        <taxon>Triticinae</taxon>
        <taxon>Aegilops</taxon>
    </lineage>
</organism>
<evidence type="ECO:0000256" key="1">
    <source>
        <dbReference type="ARBA" id="ARBA00004323"/>
    </source>
</evidence>
<proteinExistence type="inferred from homology"/>
<dbReference type="PANTHER" id="PTHR11062">
    <property type="entry name" value="EXOSTOSIN HEPARAN SULFATE GLYCOSYLTRANSFERASE -RELATED"/>
    <property type="match status" value="1"/>
</dbReference>
<evidence type="ECO:0000313" key="7">
    <source>
        <dbReference type="EnsemblPlants" id="EMT03544"/>
    </source>
</evidence>
<dbReference type="InterPro" id="IPR004263">
    <property type="entry name" value="Exostosin"/>
</dbReference>
<evidence type="ECO:0000256" key="3">
    <source>
        <dbReference type="ARBA" id="ARBA00022676"/>
    </source>
</evidence>
<sequence length="640" mass="71867">MAGRVLVAIAVLAAAAALFVAAEAQQAPAQQGHQTERISGSAGDVLDDDPVGRLKVFIYDLPGKYNKKLLKKDPRCLNHMFAAEIFMHRFLLSSAVRTTNPEEADWFYTPVYPTCDLTPSGLPLPFKSPRMMRSAIELIATKWPYWNRSEGADHFFVTPHDFGACFHYQEEKAIGRGILPLLQRATLVQTFGQKNHVCLKEGSITIPPFAPPQKMQNHLIPGETPRSIFVYFRGLFYDTGNDPEGGYYARGARASVWENFKNNPLFDISTDHPPTYYEDMQRSVFCLCPLGWAPWSPRLVEAVVFGCIPVIIADDIVLPFADAIPWEEIGVFVPEEDVPRLDSILTSIPTEDILRKQRLLANPSMKQAMLFPQPAQAGDAFHQILNGLARKLPHGEDVFLKPGQLMKNVNHCALCWLYVDIVMEIARFKSYRLSDEFYFFELLRHGGALKQSDCQFLKDLGTMATMTSEQMGPPGSASPTNHQPLALAQDDSTIIRIPFRAILDFVLAELGIPEAEYHREIFYGNKICVTVLFDASTIKGAPTHMSISGTYSTDDEVAEDTAALKAIESLETTANVVIRDYSYDKLKRLEEESERLMEQLEEANYCISKLVRGWLLAVRCVCSFSHSLKLLLGKVSWMRL</sequence>
<dbReference type="Pfam" id="PF03016">
    <property type="entry name" value="Exostosin_GT47"/>
    <property type="match status" value="1"/>
</dbReference>
<keyword evidence="3" id="KW-0808">Transferase</keyword>
<dbReference type="PANTHER" id="PTHR11062:SF200">
    <property type="entry name" value="BETA-1,4-XYLOSYLTRANSFERASE IRX10L-RELATED"/>
    <property type="match status" value="1"/>
</dbReference>
<dbReference type="GO" id="GO:0010417">
    <property type="term" value="P:glucuronoxylan biosynthetic process"/>
    <property type="evidence" value="ECO:0007669"/>
    <property type="project" value="TreeGrafter"/>
</dbReference>
<comment type="similarity">
    <text evidence="2">Belongs to the glycosyltransferase 47 family.</text>
</comment>
<evidence type="ECO:0000256" key="2">
    <source>
        <dbReference type="ARBA" id="ARBA00010271"/>
    </source>
</evidence>